<evidence type="ECO:0000313" key="6">
    <source>
        <dbReference type="EMBL" id="QPC42636.1"/>
    </source>
</evidence>
<reference evidence="6 7" key="1">
    <citation type="submission" date="2020-06" db="EMBL/GenBank/DDBJ databases">
        <title>Genome sequence of 2 isolates from Red Sea Mangroves.</title>
        <authorList>
            <person name="Sefrji F."/>
            <person name="Michoud G."/>
            <person name="Merlino G."/>
            <person name="Daffonchio D."/>
        </authorList>
    </citation>
    <scope>NUCLEOTIDE SEQUENCE [LARGE SCALE GENOMIC DNA]</scope>
    <source>
        <strain evidence="6 7">R1DC25</strain>
    </source>
</reference>
<name>A0A7S8C3E3_9HYPH</name>
<proteinExistence type="inferred from homology"/>
<keyword evidence="3" id="KW-0813">Transport</keyword>
<dbReference type="Proteomes" id="UP000593594">
    <property type="component" value="Chromosome"/>
</dbReference>
<dbReference type="EMBL" id="CP058214">
    <property type="protein sequence ID" value="QPC42636.1"/>
    <property type="molecule type" value="Genomic_DNA"/>
</dbReference>
<keyword evidence="7" id="KW-1185">Reference proteome</keyword>
<evidence type="ECO:0000256" key="5">
    <source>
        <dbReference type="ARBA" id="ARBA00022764"/>
    </source>
</evidence>
<dbReference type="GO" id="GO:0042597">
    <property type="term" value="C:periplasmic space"/>
    <property type="evidence" value="ECO:0007669"/>
    <property type="project" value="UniProtKB-SubCell"/>
</dbReference>
<protein>
    <submittedName>
        <fullName evidence="6">Extracellular solute-binding protein</fullName>
    </submittedName>
</protein>
<dbReference type="InterPro" id="IPR050490">
    <property type="entry name" value="Bact_solute-bd_prot1"/>
</dbReference>
<dbReference type="InterPro" id="IPR006059">
    <property type="entry name" value="SBP"/>
</dbReference>
<dbReference type="RefSeq" id="WP_213163871.1">
    <property type="nucleotide sequence ID" value="NZ_CP058214.1"/>
</dbReference>
<evidence type="ECO:0000256" key="3">
    <source>
        <dbReference type="ARBA" id="ARBA00022448"/>
    </source>
</evidence>
<keyword evidence="4" id="KW-0732">Signal</keyword>
<accession>A0A7S8C3E3</accession>
<dbReference type="Pfam" id="PF13416">
    <property type="entry name" value="SBP_bac_8"/>
    <property type="match status" value="1"/>
</dbReference>
<dbReference type="KEGG" id="kmn:HW532_07930"/>
<evidence type="ECO:0000256" key="2">
    <source>
        <dbReference type="ARBA" id="ARBA00008520"/>
    </source>
</evidence>
<evidence type="ECO:0000256" key="1">
    <source>
        <dbReference type="ARBA" id="ARBA00004418"/>
    </source>
</evidence>
<keyword evidence="5" id="KW-0574">Periplasm</keyword>
<evidence type="ECO:0000313" key="7">
    <source>
        <dbReference type="Proteomes" id="UP000593594"/>
    </source>
</evidence>
<dbReference type="AlphaFoldDB" id="A0A7S8C3E3"/>
<comment type="subcellular location">
    <subcellularLocation>
        <location evidence="1">Periplasm</location>
    </subcellularLocation>
</comment>
<dbReference type="PANTHER" id="PTHR43649:SF34">
    <property type="entry name" value="ABC TRANSPORTER PERIPLASMIC-BINDING PROTEIN YCJN-RELATED"/>
    <property type="match status" value="1"/>
</dbReference>
<organism evidence="6 7">
    <name type="scientific">Kaustia mangrovi</name>
    <dbReference type="NCBI Taxonomy" id="2593653"/>
    <lineage>
        <taxon>Bacteria</taxon>
        <taxon>Pseudomonadati</taxon>
        <taxon>Pseudomonadota</taxon>
        <taxon>Alphaproteobacteria</taxon>
        <taxon>Hyphomicrobiales</taxon>
        <taxon>Parvibaculaceae</taxon>
        <taxon>Kaustia</taxon>
    </lineage>
</organism>
<dbReference type="InterPro" id="IPR006311">
    <property type="entry name" value="TAT_signal"/>
</dbReference>
<dbReference type="Gene3D" id="3.40.190.10">
    <property type="entry name" value="Periplasmic binding protein-like II"/>
    <property type="match status" value="1"/>
</dbReference>
<dbReference type="PANTHER" id="PTHR43649">
    <property type="entry name" value="ARABINOSE-BINDING PROTEIN-RELATED"/>
    <property type="match status" value="1"/>
</dbReference>
<sequence>MGFTRRDLLKSGAAVTAGLAGSRLIGMGSAQAQNTLSFEPEEGAELRVLRWRRFVEGDERLWMENTKKFTEMTGVPVRVDSESWEDVRPKAAVAANVGSGPDIIVGWFDDPHQYPDKLVPVTDLAEYLGGKYGGWYDAAQRYGMRGGEWIGLPLGASGACTVYRQSWVQEAGYETFPTDYQEVLDCAKKLKANGHPMGLALGNAVGDGNGWTHTILWGFGGKMVDEDNNVVLNSQETVNALEYVKELYENFIPGTLSWLDPNNNKAFLAGDVGATINGISVYYAASHSDDPAMKEIAKDINHVNMPIGPVGHPTELHLFTQAMVFGYTKYPNAAKEYLRFMWEKEQYEPWQQAAQGYISHPLDAYASNPVWTDDPKNTPYRDCVKNMLWNGYSGDLGYASAAAMADYIVVNMFAEAASGDRTPKEAAERAAKRAERYYRV</sequence>
<evidence type="ECO:0000256" key="4">
    <source>
        <dbReference type="ARBA" id="ARBA00022729"/>
    </source>
</evidence>
<dbReference type="PROSITE" id="PS51318">
    <property type="entry name" value="TAT"/>
    <property type="match status" value="1"/>
</dbReference>
<comment type="similarity">
    <text evidence="2">Belongs to the bacterial solute-binding protein 1 family.</text>
</comment>
<dbReference type="SUPFAM" id="SSF53850">
    <property type="entry name" value="Periplasmic binding protein-like II"/>
    <property type="match status" value="1"/>
</dbReference>
<gene>
    <name evidence="6" type="ORF">HW532_07930</name>
</gene>